<dbReference type="EMBL" id="CP154795">
    <property type="protein sequence ID" value="XAN06741.1"/>
    <property type="molecule type" value="Genomic_DNA"/>
</dbReference>
<evidence type="ECO:0000313" key="2">
    <source>
        <dbReference type="Proteomes" id="UP001442841"/>
    </source>
</evidence>
<sequence>MGWIGRAAGVGIAGLAVWAAVAVWAFRFPAVDPPARTDAYLLLSSSGGLAAFQAGLDDYPEDAAIVLSTPDELRALPAYQNACARTDREIHCISPVPVTTQGESIAFATLARDHGWKSVTVISQVSHTTRARMLMQRCFPGEVRMAPRDTEHGIIWARSLVYETGASLKALTLRGCAADEADI</sequence>
<keyword evidence="2" id="KW-1185">Reference proteome</keyword>
<reference evidence="1 2" key="1">
    <citation type="submission" date="2024-04" db="EMBL/GenBank/DDBJ databases">
        <title>Isolation of an actinomycete strain from pig manure.</title>
        <authorList>
            <person name="Gong T."/>
            <person name="Yu Z."/>
            <person name="An M."/>
            <person name="Wei C."/>
            <person name="Yang W."/>
            <person name="Liu L."/>
        </authorList>
    </citation>
    <scope>NUCLEOTIDE SEQUENCE [LARGE SCALE GENOMIC DNA]</scope>
    <source>
        <strain evidence="1 2">ZF39</strain>
    </source>
</reference>
<accession>A0ABZ3FQ36</accession>
<evidence type="ECO:0008006" key="3">
    <source>
        <dbReference type="Google" id="ProtNLM"/>
    </source>
</evidence>
<organism evidence="1 2">
    <name type="scientific">Ammonicoccus fulvus</name>
    <dbReference type="NCBI Taxonomy" id="3138240"/>
    <lineage>
        <taxon>Bacteria</taxon>
        <taxon>Bacillati</taxon>
        <taxon>Actinomycetota</taxon>
        <taxon>Actinomycetes</taxon>
        <taxon>Propionibacteriales</taxon>
        <taxon>Propionibacteriaceae</taxon>
        <taxon>Ammonicoccus</taxon>
    </lineage>
</organism>
<protein>
    <recommendedName>
        <fullName evidence="3">DUF218 domain-containing protein</fullName>
    </recommendedName>
</protein>
<proteinExistence type="predicted"/>
<dbReference type="RefSeq" id="WP_425308170.1">
    <property type="nucleotide sequence ID" value="NZ_CP154795.1"/>
</dbReference>
<evidence type="ECO:0000313" key="1">
    <source>
        <dbReference type="EMBL" id="XAN06741.1"/>
    </source>
</evidence>
<gene>
    <name evidence="1" type="ORF">AADG42_05265</name>
</gene>
<name>A0ABZ3FQ36_9ACTN</name>
<dbReference type="Proteomes" id="UP001442841">
    <property type="component" value="Chromosome"/>
</dbReference>